<dbReference type="Proteomes" id="UP000008632">
    <property type="component" value="Chromosome"/>
</dbReference>
<keyword evidence="2" id="KW-0812">Transmembrane</keyword>
<dbReference type="EMBL" id="CP002446">
    <property type="protein sequence ID" value="ADV26013.1"/>
    <property type="molecule type" value="Genomic_DNA"/>
</dbReference>
<dbReference type="Pfam" id="PF05036">
    <property type="entry name" value="SPOR"/>
    <property type="match status" value="1"/>
</dbReference>
<evidence type="ECO:0000313" key="5">
    <source>
        <dbReference type="Proteomes" id="UP000008632"/>
    </source>
</evidence>
<dbReference type="InterPro" id="IPR036680">
    <property type="entry name" value="SPOR-like_sf"/>
</dbReference>
<keyword evidence="5" id="KW-1185">Reference proteome</keyword>
<evidence type="ECO:0000256" key="1">
    <source>
        <dbReference type="SAM" id="MobiDB-lite"/>
    </source>
</evidence>
<dbReference type="eggNOG" id="COG3087">
    <property type="taxonomic scope" value="Bacteria"/>
</dbReference>
<dbReference type="HOGENOM" id="CLU_076835_0_0_6"/>
<dbReference type="SUPFAM" id="SSF110997">
    <property type="entry name" value="Sporulation related repeat"/>
    <property type="match status" value="1"/>
</dbReference>
<evidence type="ECO:0000313" key="4">
    <source>
        <dbReference type="EMBL" id="ADV26013.1"/>
    </source>
</evidence>
<dbReference type="GO" id="GO:0032506">
    <property type="term" value="P:cytokinetic process"/>
    <property type="evidence" value="ECO:0007669"/>
    <property type="project" value="TreeGrafter"/>
</dbReference>
<reference evidence="4 5" key="1">
    <citation type="submission" date="2011-01" db="EMBL/GenBank/DDBJ databases">
        <title>Complete sequence of Pseudoxanthomonas suwonensis 11-1.</title>
        <authorList>
            <consortium name="US DOE Joint Genome Institute"/>
            <person name="Lucas S."/>
            <person name="Copeland A."/>
            <person name="Lapidus A."/>
            <person name="Cheng J.-F."/>
            <person name="Goodwin L."/>
            <person name="Pitluck S."/>
            <person name="Teshima H."/>
            <person name="Detter J.C."/>
            <person name="Han C."/>
            <person name="Tapia R."/>
            <person name="Land M."/>
            <person name="Hauser L."/>
            <person name="Kyrpides N."/>
            <person name="Ivanova N."/>
            <person name="Ovchinnikova G."/>
            <person name="Siebers A.K."/>
            <person name="Allgaier M."/>
            <person name="Thelen M.P."/>
            <person name="Hugenholtz P."/>
            <person name="Gladden J."/>
            <person name="Woyke T."/>
        </authorList>
    </citation>
    <scope>NUCLEOTIDE SEQUENCE [LARGE SCALE GENOMIC DNA]</scope>
    <source>
        <strain evidence="5">11-1</strain>
    </source>
</reference>
<keyword evidence="2" id="KW-0472">Membrane</keyword>
<organism evidence="4 5">
    <name type="scientific">Pseudoxanthomonas suwonensis (strain 11-1)</name>
    <dbReference type="NCBI Taxonomy" id="743721"/>
    <lineage>
        <taxon>Bacteria</taxon>
        <taxon>Pseudomonadati</taxon>
        <taxon>Pseudomonadota</taxon>
        <taxon>Gammaproteobacteria</taxon>
        <taxon>Lysobacterales</taxon>
        <taxon>Lysobacteraceae</taxon>
        <taxon>Pseudoxanthomonas</taxon>
    </lineage>
</organism>
<sequence length="264" mass="26819">MAARRGKSQARRNGSNSRPAWVWLVAGLAIGAVVVLGAPGLLKKDGDGFVRFGPRADPDAEPAPLADTEAIADIPAEPARQAPPAPQYDFYTVLPGNEVRMSDAELAASAREEQARIEREEARRAREALEGRAPDPVAVQEAAPVAAAAAPAPAPAPASSTPAAEPAPAASAPAAAPAQAPAVASASDARYILQAGAFGAQNDAEEVKARIAMLGLSARVESGEAGGRTVYRVRMGPYGSASELAEAKQALANGGLPAVAIKAQ</sequence>
<dbReference type="PANTHER" id="PTHR38687">
    <property type="entry name" value="CELL DIVISION PROTEIN DEDD-RELATED"/>
    <property type="match status" value="1"/>
</dbReference>
<evidence type="ECO:0000259" key="3">
    <source>
        <dbReference type="PROSITE" id="PS51724"/>
    </source>
</evidence>
<dbReference type="InterPro" id="IPR007730">
    <property type="entry name" value="SPOR-like_dom"/>
</dbReference>
<keyword evidence="2" id="KW-1133">Transmembrane helix</keyword>
<dbReference type="AlphaFoldDB" id="E6WPQ8"/>
<dbReference type="KEGG" id="psu:Psesu_0151"/>
<dbReference type="Gene3D" id="3.30.70.1070">
    <property type="entry name" value="Sporulation related repeat"/>
    <property type="match status" value="1"/>
</dbReference>
<dbReference type="PROSITE" id="PS51724">
    <property type="entry name" value="SPOR"/>
    <property type="match status" value="1"/>
</dbReference>
<dbReference type="PANTHER" id="PTHR38687:SF1">
    <property type="entry name" value="CELL DIVISION PROTEIN DEDD"/>
    <property type="match status" value="1"/>
</dbReference>
<gene>
    <name evidence="4" type="ordered locus">Psesu_0151</name>
</gene>
<dbReference type="STRING" id="743721.Psesu_0151"/>
<feature type="transmembrane region" description="Helical" evidence="2">
    <location>
        <begin position="21"/>
        <end position="42"/>
    </location>
</feature>
<name>E6WPQ8_PSEUU</name>
<feature type="domain" description="SPOR" evidence="3">
    <location>
        <begin position="185"/>
        <end position="263"/>
    </location>
</feature>
<evidence type="ECO:0000256" key="2">
    <source>
        <dbReference type="SAM" id="Phobius"/>
    </source>
</evidence>
<accession>E6WPQ8</accession>
<proteinExistence type="predicted"/>
<protein>
    <submittedName>
        <fullName evidence="4">Sporulation domain-containing protein</fullName>
    </submittedName>
</protein>
<dbReference type="GO" id="GO:0042834">
    <property type="term" value="F:peptidoglycan binding"/>
    <property type="evidence" value="ECO:0007669"/>
    <property type="project" value="InterPro"/>
</dbReference>
<dbReference type="GO" id="GO:0032153">
    <property type="term" value="C:cell division site"/>
    <property type="evidence" value="ECO:0007669"/>
    <property type="project" value="TreeGrafter"/>
</dbReference>
<dbReference type="RefSeq" id="WP_013533843.1">
    <property type="nucleotide sequence ID" value="NC_014924.1"/>
</dbReference>
<dbReference type="InterPro" id="IPR052521">
    <property type="entry name" value="Cell_div_SPOR-domain"/>
</dbReference>
<dbReference type="GO" id="GO:0030428">
    <property type="term" value="C:cell septum"/>
    <property type="evidence" value="ECO:0007669"/>
    <property type="project" value="TreeGrafter"/>
</dbReference>
<feature type="region of interest" description="Disordered" evidence="1">
    <location>
        <begin position="150"/>
        <end position="172"/>
    </location>
</feature>
<dbReference type="OrthoDB" id="8558195at2"/>